<dbReference type="EMBL" id="BQMJ01000006">
    <property type="protein sequence ID" value="GJQ09139.1"/>
    <property type="molecule type" value="Genomic_DNA"/>
</dbReference>
<evidence type="ECO:0000313" key="5">
    <source>
        <dbReference type="Proteomes" id="UP001061958"/>
    </source>
</evidence>
<reference evidence="3" key="2">
    <citation type="submission" date="2022-01" db="EMBL/GenBank/DDBJ databases">
        <authorList>
            <person name="Hirooka S."/>
            <person name="Miyagishima S.Y."/>
        </authorList>
    </citation>
    <scope>NUCLEOTIDE SEQUENCE</scope>
    <source>
        <strain evidence="3">NBRC 102759</strain>
    </source>
</reference>
<dbReference type="Proteomes" id="UP001061958">
    <property type="component" value="Unassembled WGS sequence"/>
</dbReference>
<reference evidence="3" key="1">
    <citation type="journal article" date="2022" name="Proc. Natl. Acad. Sci. U.S.A.">
        <title>Life cycle and functional genomics of the unicellular red alga Galdieria for elucidating algal and plant evolution and industrial use.</title>
        <authorList>
            <person name="Hirooka S."/>
            <person name="Itabashi T."/>
            <person name="Ichinose T.M."/>
            <person name="Onuma R."/>
            <person name="Fujiwara T."/>
            <person name="Yamashita S."/>
            <person name="Jong L.W."/>
            <person name="Tomita R."/>
            <person name="Iwane A.H."/>
            <person name="Miyagishima S.Y."/>
        </authorList>
    </citation>
    <scope>NUCLEOTIDE SEQUENCE</scope>
    <source>
        <strain evidence="3">NBRC 102759</strain>
    </source>
</reference>
<keyword evidence="1" id="KW-0175">Coiled coil</keyword>
<dbReference type="EMBL" id="BQMJ01000060">
    <property type="protein sequence ID" value="GJQ14856.1"/>
    <property type="molecule type" value="Genomic_DNA"/>
</dbReference>
<organism evidence="3 5">
    <name type="scientific">Galdieria partita</name>
    <dbReference type="NCBI Taxonomy" id="83374"/>
    <lineage>
        <taxon>Eukaryota</taxon>
        <taxon>Rhodophyta</taxon>
        <taxon>Bangiophyceae</taxon>
        <taxon>Galdieriales</taxon>
        <taxon>Galdieriaceae</taxon>
        <taxon>Galdieria</taxon>
    </lineage>
</organism>
<evidence type="ECO:0000313" key="4">
    <source>
        <dbReference type="EMBL" id="GJQ14856.1"/>
    </source>
</evidence>
<feature type="coiled-coil region" evidence="1">
    <location>
        <begin position="88"/>
        <end position="122"/>
    </location>
</feature>
<comment type="caution">
    <text evidence="3">The sequence shown here is derived from an EMBL/GenBank/DDBJ whole genome shotgun (WGS) entry which is preliminary data.</text>
</comment>
<evidence type="ECO:0000256" key="1">
    <source>
        <dbReference type="SAM" id="Coils"/>
    </source>
</evidence>
<dbReference type="OrthoDB" id="8275at2759"/>
<evidence type="ECO:0000313" key="3">
    <source>
        <dbReference type="EMBL" id="GJQ09139.1"/>
    </source>
</evidence>
<keyword evidence="5" id="KW-1185">Reference proteome</keyword>
<sequence>MEWLGSVALMIGLWLLYLWFFGTTNTTFSKTSVAKFPTTHPITTEQSRLSMKESNRSVWRRVFSLLEDEVRQLHTRQQKLYACTEDWIHQAQSDFDRLRVVVNKLESKTTSKTNRVEDARKKKRLSLHPSMSLAFSIQDGTLRI</sequence>
<dbReference type="AlphaFoldDB" id="A0A9C7PRY6"/>
<keyword evidence="2" id="KW-0812">Transmembrane</keyword>
<accession>A0A9C7PRY6</accession>
<keyword evidence="2" id="KW-0472">Membrane</keyword>
<gene>
    <name evidence="4" type="ORF">GpartN1_g6647.t1</name>
    <name evidence="3" type="ORF">GpartN1_g930.t1</name>
</gene>
<feature type="transmembrane region" description="Helical" evidence="2">
    <location>
        <begin position="6"/>
        <end position="22"/>
    </location>
</feature>
<evidence type="ECO:0000256" key="2">
    <source>
        <dbReference type="SAM" id="Phobius"/>
    </source>
</evidence>
<protein>
    <submittedName>
        <fullName evidence="3">Uncharacterized protein</fullName>
    </submittedName>
</protein>
<name>A0A9C7PRY6_9RHOD</name>
<keyword evidence="2" id="KW-1133">Transmembrane helix</keyword>
<proteinExistence type="predicted"/>